<reference evidence="2 3" key="1">
    <citation type="journal article" date="2024" name="BMC Genomics">
        <title>De novo assembly and annotation of Popillia japonica's genome with initial clues to its potential as an invasive pest.</title>
        <authorList>
            <person name="Cucini C."/>
            <person name="Boschi S."/>
            <person name="Funari R."/>
            <person name="Cardaioli E."/>
            <person name="Iannotti N."/>
            <person name="Marturano G."/>
            <person name="Paoli F."/>
            <person name="Bruttini M."/>
            <person name="Carapelli A."/>
            <person name="Frati F."/>
            <person name="Nardi F."/>
        </authorList>
    </citation>
    <scope>NUCLEOTIDE SEQUENCE [LARGE SCALE GENOMIC DNA]</scope>
    <source>
        <strain evidence="2">DMR45628</strain>
    </source>
</reference>
<organism evidence="2 3">
    <name type="scientific">Popillia japonica</name>
    <name type="common">Japanese beetle</name>
    <dbReference type="NCBI Taxonomy" id="7064"/>
    <lineage>
        <taxon>Eukaryota</taxon>
        <taxon>Metazoa</taxon>
        <taxon>Ecdysozoa</taxon>
        <taxon>Arthropoda</taxon>
        <taxon>Hexapoda</taxon>
        <taxon>Insecta</taxon>
        <taxon>Pterygota</taxon>
        <taxon>Neoptera</taxon>
        <taxon>Endopterygota</taxon>
        <taxon>Coleoptera</taxon>
        <taxon>Polyphaga</taxon>
        <taxon>Scarabaeiformia</taxon>
        <taxon>Scarabaeidae</taxon>
        <taxon>Rutelinae</taxon>
        <taxon>Popillia</taxon>
    </lineage>
</organism>
<protein>
    <submittedName>
        <fullName evidence="2">Uncharacterized protein</fullName>
    </submittedName>
</protein>
<feature type="region of interest" description="Disordered" evidence="1">
    <location>
        <begin position="1"/>
        <end position="26"/>
    </location>
</feature>
<sequence>MRRRGKKRVRIQRTPSNKRDAKNNKSYNLPLTRKSILKPSPSPTTPVVATRAPTSILWENIVLHYLNKLKNSLRCKPASVANSDNSFKTLSLERDSIVQPSQSTTSICSNQSDASSTFREKALNIVKNAVEYGYSKGIVSKNGKYFWFTSDPEAVPINDSFKACRDCYVCQSILTNMRQKGNISANTGDQSIRNNIAKRRHKNYYICKTKHPKVFTQVMKRKYFRHRQNCTCNQCKCR</sequence>
<feature type="compositionally biased region" description="Basic residues" evidence="1">
    <location>
        <begin position="1"/>
        <end position="11"/>
    </location>
</feature>
<dbReference type="AlphaFoldDB" id="A0AAW1KNJ5"/>
<name>A0AAW1KNJ5_POPJA</name>
<dbReference type="EMBL" id="JASPKY010000196">
    <property type="protein sequence ID" value="KAK9721706.1"/>
    <property type="molecule type" value="Genomic_DNA"/>
</dbReference>
<comment type="caution">
    <text evidence="2">The sequence shown here is derived from an EMBL/GenBank/DDBJ whole genome shotgun (WGS) entry which is preliminary data.</text>
</comment>
<evidence type="ECO:0000313" key="2">
    <source>
        <dbReference type="EMBL" id="KAK9721706.1"/>
    </source>
</evidence>
<dbReference type="Proteomes" id="UP001458880">
    <property type="component" value="Unassembled WGS sequence"/>
</dbReference>
<accession>A0AAW1KNJ5</accession>
<evidence type="ECO:0000313" key="3">
    <source>
        <dbReference type="Proteomes" id="UP001458880"/>
    </source>
</evidence>
<proteinExistence type="predicted"/>
<keyword evidence="3" id="KW-1185">Reference proteome</keyword>
<evidence type="ECO:0000256" key="1">
    <source>
        <dbReference type="SAM" id="MobiDB-lite"/>
    </source>
</evidence>
<gene>
    <name evidence="2" type="ORF">QE152_g20759</name>
</gene>